<accession>A0A498GYT9</accession>
<evidence type="ECO:0000256" key="1">
    <source>
        <dbReference type="ARBA" id="ARBA00022723"/>
    </source>
</evidence>
<dbReference type="SMART" id="SM00849">
    <property type="entry name" value="Lactamase_B"/>
    <property type="match status" value="1"/>
</dbReference>
<dbReference type="InterPro" id="IPR001763">
    <property type="entry name" value="Rhodanese-like_dom"/>
</dbReference>
<organism evidence="4 5">
    <name type="scientific">Methanoculleus taiwanensis</name>
    <dbReference type="NCBI Taxonomy" id="1550565"/>
    <lineage>
        <taxon>Archaea</taxon>
        <taxon>Methanobacteriati</taxon>
        <taxon>Methanobacteriota</taxon>
        <taxon>Stenosarchaea group</taxon>
        <taxon>Methanomicrobia</taxon>
        <taxon>Methanomicrobiales</taxon>
        <taxon>Methanomicrobiaceae</taxon>
        <taxon>Methanoculleus</taxon>
    </lineage>
</organism>
<feature type="domain" description="Rhodanese" evidence="3">
    <location>
        <begin position="369"/>
        <end position="453"/>
    </location>
</feature>
<dbReference type="FunFam" id="3.40.250.10:FF:000049">
    <property type="entry name" value="Phage shock protein E"/>
    <property type="match status" value="1"/>
</dbReference>
<dbReference type="Gene3D" id="3.40.250.10">
    <property type="entry name" value="Rhodanese-like domain"/>
    <property type="match status" value="2"/>
</dbReference>
<keyword evidence="5" id="KW-1185">Reference proteome</keyword>
<name>A0A498GYT9_9EURY</name>
<dbReference type="EMBL" id="LHQS01000003">
    <property type="protein sequence ID" value="RXE55317.1"/>
    <property type="molecule type" value="Genomic_DNA"/>
</dbReference>
<dbReference type="Pfam" id="PF00753">
    <property type="entry name" value="Lactamase_B"/>
    <property type="match status" value="1"/>
</dbReference>
<dbReference type="SUPFAM" id="SSF52821">
    <property type="entry name" value="Rhodanese/Cell cycle control phosphatase"/>
    <property type="match status" value="2"/>
</dbReference>
<keyword evidence="1" id="KW-0479">Metal-binding</keyword>
<dbReference type="CDD" id="cd07724">
    <property type="entry name" value="POD-like_MBL-fold"/>
    <property type="match status" value="1"/>
</dbReference>
<feature type="compositionally biased region" description="Basic and acidic residues" evidence="2">
    <location>
        <begin position="230"/>
        <end position="239"/>
    </location>
</feature>
<dbReference type="GO" id="GO:0006749">
    <property type="term" value="P:glutathione metabolic process"/>
    <property type="evidence" value="ECO:0007669"/>
    <property type="project" value="InterPro"/>
</dbReference>
<gene>
    <name evidence="4" type="ORF">ABH15_11150</name>
</gene>
<evidence type="ECO:0000313" key="5">
    <source>
        <dbReference type="Proteomes" id="UP000290932"/>
    </source>
</evidence>
<dbReference type="PANTHER" id="PTHR43084:SF1">
    <property type="entry name" value="PERSULFIDE DIOXYGENASE ETHE1, MITOCHONDRIAL"/>
    <property type="match status" value="1"/>
</dbReference>
<dbReference type="RefSeq" id="WP_128694485.1">
    <property type="nucleotide sequence ID" value="NZ_LHQS01000003.1"/>
</dbReference>
<dbReference type="AlphaFoldDB" id="A0A498GYT9"/>
<evidence type="ECO:0000256" key="2">
    <source>
        <dbReference type="SAM" id="MobiDB-lite"/>
    </source>
</evidence>
<dbReference type="PANTHER" id="PTHR43084">
    <property type="entry name" value="PERSULFIDE DIOXYGENASE ETHE1"/>
    <property type="match status" value="1"/>
</dbReference>
<protein>
    <submittedName>
        <fullName evidence="4">Beta-lactamase</fullName>
    </submittedName>
</protein>
<comment type="caution">
    <text evidence="4">The sequence shown here is derived from an EMBL/GenBank/DDBJ whole genome shotgun (WGS) entry which is preliminary data.</text>
</comment>
<dbReference type="Proteomes" id="UP000290932">
    <property type="component" value="Unassembled WGS sequence"/>
</dbReference>
<reference evidence="4 5" key="1">
    <citation type="journal article" date="2015" name="Int. J. Syst. Evol. Microbiol.">
        <title>Methanoculleus taiwanensis sp. nov., a methanogen isolated from deep marine sediment at the deformation front area near Taiwan.</title>
        <authorList>
            <person name="Weng C.Y."/>
            <person name="Chen S.C."/>
            <person name="Lai M.C."/>
            <person name="Wu S.Y."/>
            <person name="Lin S."/>
            <person name="Yang T.F."/>
            <person name="Chen P.C."/>
        </authorList>
    </citation>
    <scope>NUCLEOTIDE SEQUENCE [LARGE SCALE GENOMIC DNA]</scope>
    <source>
        <strain evidence="4 5">CYW4</strain>
    </source>
</reference>
<feature type="domain" description="Rhodanese" evidence="3">
    <location>
        <begin position="264"/>
        <end position="355"/>
    </location>
</feature>
<sequence length="454" mass="49653">MFIQQFFIPGIAHSSYLIGAGSTCAIVDPARDVGRYLNAARDLNLTITHVLETHLHADFVSGHMDLADITGAGIYAPESGNCEFEHVPVSDSTRFEIEDILFEVRDTPGHTPDGVTYVISDRSRGDDPVAIFPGDTLFVGDVGRPDLFPGRARELAGILYDNLHAKILTLPDSCMVFPSHGAGSLCGRAMGAMRFSTLGYERKYNQALTIADREEFIRSLTEDMPPAPDHFSRCSEINRRGPPLTRTLPEIHPMSPEEFRVRAEQDDTIVLTVGDYTAFGGQHIPRSYHIDIASNFSTFAGWTLPPDRDILLVADNPAQCRDAVTMLRRVGLDRTVGYLEGGTHAWVMAGCATDYVPLISPVQTRAMIEGGAVQVIDVRSPAEYLEGHVKGAINIPAPDLRTRFTDLNPDQPIIVMCRTGHRSSLACSLLKQKGFTRVYNAAGGITGHRAAGYT</sequence>
<dbReference type="GO" id="GO:0046872">
    <property type="term" value="F:metal ion binding"/>
    <property type="evidence" value="ECO:0007669"/>
    <property type="project" value="UniProtKB-KW"/>
</dbReference>
<dbReference type="GO" id="GO:0050313">
    <property type="term" value="F:sulfur dioxygenase activity"/>
    <property type="evidence" value="ECO:0007669"/>
    <property type="project" value="InterPro"/>
</dbReference>
<dbReference type="PROSITE" id="PS50206">
    <property type="entry name" value="RHODANESE_3"/>
    <property type="match status" value="2"/>
</dbReference>
<dbReference type="CDD" id="cd00158">
    <property type="entry name" value="RHOD"/>
    <property type="match status" value="2"/>
</dbReference>
<dbReference type="SMART" id="SM00450">
    <property type="entry name" value="RHOD"/>
    <property type="match status" value="2"/>
</dbReference>
<evidence type="ECO:0000313" key="4">
    <source>
        <dbReference type="EMBL" id="RXE55317.1"/>
    </source>
</evidence>
<dbReference type="InterPro" id="IPR044528">
    <property type="entry name" value="POD-like_MBL-fold"/>
</dbReference>
<dbReference type="InterPro" id="IPR036873">
    <property type="entry name" value="Rhodanese-like_dom_sf"/>
</dbReference>
<dbReference type="GO" id="GO:0070813">
    <property type="term" value="P:hydrogen sulfide metabolic process"/>
    <property type="evidence" value="ECO:0007669"/>
    <property type="project" value="TreeGrafter"/>
</dbReference>
<dbReference type="InterPro" id="IPR051682">
    <property type="entry name" value="Mito_Persulfide_Diox"/>
</dbReference>
<dbReference type="FunFam" id="3.60.15.10:FF:000030">
    <property type="entry name" value="Metallo-beta-lactamase family protein"/>
    <property type="match status" value="1"/>
</dbReference>
<proteinExistence type="predicted"/>
<dbReference type="OrthoDB" id="9180at2157"/>
<evidence type="ECO:0000259" key="3">
    <source>
        <dbReference type="PROSITE" id="PS50206"/>
    </source>
</evidence>
<feature type="region of interest" description="Disordered" evidence="2">
    <location>
        <begin position="228"/>
        <end position="250"/>
    </location>
</feature>
<dbReference type="SUPFAM" id="SSF56281">
    <property type="entry name" value="Metallo-hydrolase/oxidoreductase"/>
    <property type="match status" value="1"/>
</dbReference>
<dbReference type="InterPro" id="IPR036866">
    <property type="entry name" value="RibonucZ/Hydroxyglut_hydro"/>
</dbReference>
<dbReference type="InterPro" id="IPR001279">
    <property type="entry name" value="Metallo-B-lactamas"/>
</dbReference>
<dbReference type="Gene3D" id="3.60.15.10">
    <property type="entry name" value="Ribonuclease Z/Hydroxyacylglutathione hydrolase-like"/>
    <property type="match status" value="1"/>
</dbReference>
<dbReference type="Pfam" id="PF00581">
    <property type="entry name" value="Rhodanese"/>
    <property type="match status" value="2"/>
</dbReference>